<dbReference type="InterPro" id="IPR012340">
    <property type="entry name" value="NA-bd_OB-fold"/>
</dbReference>
<evidence type="ECO:0000256" key="2">
    <source>
        <dbReference type="ARBA" id="ARBA00022552"/>
    </source>
</evidence>
<feature type="domain" description="S1 motif" evidence="7">
    <location>
        <begin position="426"/>
        <end position="495"/>
    </location>
</feature>
<dbReference type="Pfam" id="PF00575">
    <property type="entry name" value="S1"/>
    <property type="match status" value="2"/>
</dbReference>
<sequence>MVAQKRPSDALAEDEAFPRGGGGGLTALDKRQIREQAEADADRDFLQESKRRKKAAKGADEGGDEDLFFAREAGLGKLPKFVELLKYKALSEGSKVWGSILEVSARELVVSLPHGIRGHVAPEQASDVLAELYKKAEKAAAAAVASGKQRKIRLPALPDLFYPGQLVSVEDHGYTLTFGIKGVTGFLKRSDHEASYGADAKLQPGMLVECAVTGSANRRMVNVTTEPQAVVGAVTKEWDGLTIGSLVPGALVNVRVRNVLSDGLLVSFLTYFNGTVDCFHLAQDLPAADWKKAYSPGQRLRARILFVDAAAKRVCLSLLPHLVGFTLKPSLPAVGQVFQEAVVRRVDGGLGLLLELPTIPAPSPGFVHISNVSDAKVEKLDKAFKVGQTVGGRVIGQRPMDGLAVVSLKASVVEQQLLSYADVLPGSLVTGTVAAIEDYGMFVSLSTSIRALVPSVHMSDLNTLKARTKYAVGQKVRGRVLEVDPAARRITMSLKKGLVTSKLPPLVNIQDAVVGARSHGTVTGVTEVGVFVAFCNGLKGLAHSSELGLAPGQKPTECFEVGQVVKCRVLAADTSQHRLRLSLVSKKAGADAGAAQADPFGGLQAGDVVEGIVKAVRTGQADGQAVVESYTVDIPGRSAGEVVHGRLEAVHLADHPAGVEALQKALAVGTKLSQLLVLDRLEGLQMVKLTRKASLVAAAATLPHHISGISEAALLPGYIASIAPDAVFVRFLGQLTGRAGLAQLSDTFVSEPARHFSVGQSVRCQVAQVDAPRQRFTLTLKHSLVASRDAALLRSLFCDLELADQIKAERGEGAHSGWALDFPIGGRVSGKVHEVNTYGLVCDLDANPDVLGLIASHQLEGPAAIGTPVSGRVLDINKGGGLVDLSVKADLVAAIPKKTKSWKVGKAVEAVVQLVHQDYLVLSVAEPSAIGFAATADFNLQPGDPQKRYSPGQKLPAVVAHPQTPETGGRLLLHVPLLPHASSAAAAKKRGKEAKALASATRVKATITSVHPLHLDVKTEGGLRGRVHITEVVDAAKLGAESPLETFTEGETVDAVVLGLADSHEARNHHLLELSLRPEMIEKAASVGAGRKVAKEVRLEKLKPGQVLQGFVAEVEADHMWMAISPSVRGRVFVLDTSDDLSQLRSFEDSYKLGQPLRCRVVRMDQKKHELDLSLRMEPGEKAGPSSSLAAKATPGTVLAGRVAGIEGRGVMIQLGPHTLGKAALTDLHDGFVANALAGLAVGDFVKCCMVARGKAGLLHVSLRPSEGGQRLGPAIQVVKGATDSCPASDAIAAGSLKAGDRVAGYVKQVSDKGLFVVVSRDLDARIKLSQLADGFVADPQAQFPEGKLVVGRVLSVSADRVELTLKSGKSGNWTVIEDLAVGAVVRGKVKRVEKFGVFVELAGSAVTGLAHISEVADEFIKNINDLFAPGQAVKAKVLDVDTSAQRLSLGLKPSYFADDADNDDSASQDDLDADMAAAASEEDESDSGAESDEKGALREVQDSEAEDYEEVMPEGGGESDSEKDATAGSSGDEQDIDELMVEAEPAVQRPDAAKRRKAPEEAEKKLSKAQRKRVKEAAERAIRQAELARLSGDAAPQSAVEYERLVMASPNSSYVWIKFIAFLISLGEVDGARAVAEKALKTINYREEAEKFNVWVAYLNLENLYGSPPDEAVMKLFQRALAYTDQKKLYLAMLGITERTNKEELSAQVLKAMTRKFGSSCKVWLRQLAYALRQGPPNHVPKLLDKAIVALPKRKHIKLLSQAALLEFKAGSAERARSIFEGILRNYPKRLDLWSMYLDQEIKIGEQSRVRALFERGTHLQLPAKKMKFLFKRYLEYEKAHGNTASVAHVKQSALEYVEHNINN</sequence>
<dbReference type="Pfam" id="PF24682">
    <property type="entry name" value="OB_RRP5"/>
    <property type="match status" value="1"/>
</dbReference>
<feature type="domain" description="S1 motif" evidence="7">
    <location>
        <begin position="825"/>
        <end position="888"/>
    </location>
</feature>
<keyword evidence="2" id="KW-0698">rRNA processing</keyword>
<dbReference type="Gene3D" id="1.25.40.10">
    <property type="entry name" value="Tetratricopeptide repeat domain"/>
    <property type="match status" value="2"/>
</dbReference>
<feature type="domain" description="S1 motif" evidence="7">
    <location>
        <begin position="1300"/>
        <end position="1367"/>
    </location>
</feature>
<dbReference type="InterPro" id="IPR003029">
    <property type="entry name" value="S1_domain"/>
</dbReference>
<organism evidence="8 9">
    <name type="scientific">[Myrmecia] bisecta</name>
    <dbReference type="NCBI Taxonomy" id="41462"/>
    <lineage>
        <taxon>Eukaryota</taxon>
        <taxon>Viridiplantae</taxon>
        <taxon>Chlorophyta</taxon>
        <taxon>core chlorophytes</taxon>
        <taxon>Trebouxiophyceae</taxon>
        <taxon>Trebouxiales</taxon>
        <taxon>Trebouxiaceae</taxon>
        <taxon>Myrmecia</taxon>
    </lineage>
</organism>
<dbReference type="InterPro" id="IPR055430">
    <property type="entry name" value="HAT_Syf1_CNRKL1_C"/>
</dbReference>
<feature type="domain" description="S1 motif" evidence="7">
    <location>
        <begin position="244"/>
        <end position="319"/>
    </location>
</feature>
<feature type="compositionally biased region" description="Acidic residues" evidence="6">
    <location>
        <begin position="1533"/>
        <end position="1542"/>
    </location>
</feature>
<dbReference type="SMART" id="SM00316">
    <property type="entry name" value="S1"/>
    <property type="match status" value="13"/>
</dbReference>
<feature type="compositionally biased region" description="Basic and acidic residues" evidence="6">
    <location>
        <begin position="28"/>
        <end position="49"/>
    </location>
</feature>
<evidence type="ECO:0000259" key="7">
    <source>
        <dbReference type="PROSITE" id="PS50126"/>
    </source>
</evidence>
<keyword evidence="5" id="KW-0539">Nucleus</keyword>
<dbReference type="FunFam" id="1.25.40.10:FF:000065">
    <property type="entry name" value="Programmed cell death 11"/>
    <property type="match status" value="1"/>
</dbReference>
<dbReference type="FunFam" id="2.40.50.140:FF:000159">
    <property type="entry name" value="rRNA biogenesis protein rrp5"/>
    <property type="match status" value="1"/>
</dbReference>
<dbReference type="EMBL" id="JALJOR010000002">
    <property type="protein sequence ID" value="KAK9823323.1"/>
    <property type="molecule type" value="Genomic_DNA"/>
</dbReference>
<dbReference type="CDD" id="cd05695">
    <property type="entry name" value="S1_Rrp5_repeat_hs3"/>
    <property type="match status" value="1"/>
</dbReference>
<dbReference type="PANTHER" id="PTHR23270:SF10">
    <property type="entry name" value="PROTEIN RRP5 HOMOLOG"/>
    <property type="match status" value="1"/>
</dbReference>
<keyword evidence="9" id="KW-1185">Reference proteome</keyword>
<gene>
    <name evidence="8" type="ORF">WJX72_001906</name>
</gene>
<keyword evidence="4" id="KW-0677">Repeat</keyword>
<dbReference type="Pfam" id="PF24685">
    <property type="entry name" value="OB_RRP5_4th"/>
    <property type="match status" value="1"/>
</dbReference>
<dbReference type="SMART" id="SM00386">
    <property type="entry name" value="HAT"/>
    <property type="match status" value="6"/>
</dbReference>
<feature type="compositionally biased region" description="Acidic residues" evidence="6">
    <location>
        <begin position="1503"/>
        <end position="1520"/>
    </location>
</feature>
<feature type="region of interest" description="Disordered" evidence="6">
    <location>
        <begin position="1"/>
        <end position="61"/>
    </location>
</feature>
<evidence type="ECO:0000256" key="6">
    <source>
        <dbReference type="SAM" id="MobiDB-lite"/>
    </source>
</evidence>
<proteinExistence type="predicted"/>
<dbReference type="InterPro" id="IPR003107">
    <property type="entry name" value="HAT"/>
</dbReference>
<dbReference type="InterPro" id="IPR057300">
    <property type="entry name" value="OB_Rrp5"/>
</dbReference>
<dbReference type="Pfam" id="PF23231">
    <property type="entry name" value="HAT_Syf1_CNRKL1_C"/>
    <property type="match status" value="1"/>
</dbReference>
<dbReference type="SUPFAM" id="SSF48452">
    <property type="entry name" value="TPR-like"/>
    <property type="match status" value="2"/>
</dbReference>
<feature type="domain" description="S1 motif" evidence="7">
    <location>
        <begin position="712"/>
        <end position="781"/>
    </location>
</feature>
<evidence type="ECO:0000313" key="9">
    <source>
        <dbReference type="Proteomes" id="UP001489004"/>
    </source>
</evidence>
<dbReference type="Proteomes" id="UP001489004">
    <property type="component" value="Unassembled WGS sequence"/>
</dbReference>
<comment type="subcellular location">
    <subcellularLocation>
        <location evidence="1">Nucleus</location>
        <location evidence="1">Nucleolus</location>
    </subcellularLocation>
</comment>
<evidence type="ECO:0000256" key="5">
    <source>
        <dbReference type="ARBA" id="ARBA00023242"/>
    </source>
</evidence>
<dbReference type="Gene3D" id="2.40.50.140">
    <property type="entry name" value="Nucleic acid-binding proteins"/>
    <property type="match status" value="11"/>
</dbReference>
<dbReference type="InterPro" id="IPR057301">
    <property type="entry name" value="Rrp5_OB_4th"/>
</dbReference>
<evidence type="ECO:0000256" key="1">
    <source>
        <dbReference type="ARBA" id="ARBA00004604"/>
    </source>
</evidence>
<dbReference type="InterPro" id="IPR045209">
    <property type="entry name" value="Rrp5"/>
</dbReference>
<protein>
    <recommendedName>
        <fullName evidence="7">S1 motif domain-containing protein</fullName>
    </recommendedName>
</protein>
<dbReference type="PANTHER" id="PTHR23270">
    <property type="entry name" value="PROGRAMMED CELL DEATH PROTEIN 11 PRE-RRNA PROCESSING PROTEIN RRP5"/>
    <property type="match status" value="1"/>
</dbReference>
<feature type="region of interest" description="Disordered" evidence="6">
    <location>
        <begin position="1477"/>
        <end position="1571"/>
    </location>
</feature>
<feature type="domain" description="S1 motif" evidence="7">
    <location>
        <begin position="1000"/>
        <end position="1077"/>
    </location>
</feature>
<feature type="compositionally biased region" description="Basic and acidic residues" evidence="6">
    <location>
        <begin position="1492"/>
        <end position="1502"/>
    </location>
</feature>
<feature type="domain" description="S1 motif" evidence="7">
    <location>
        <begin position="1196"/>
        <end position="1264"/>
    </location>
</feature>
<dbReference type="GO" id="GO:0032040">
    <property type="term" value="C:small-subunit processome"/>
    <property type="evidence" value="ECO:0007669"/>
    <property type="project" value="TreeGrafter"/>
</dbReference>
<comment type="caution">
    <text evidence="8">The sequence shown here is derived from an EMBL/GenBank/DDBJ whole genome shotgun (WGS) entry which is preliminary data.</text>
</comment>
<feature type="domain" description="S1 motif" evidence="7">
    <location>
        <begin position="1105"/>
        <end position="1176"/>
    </location>
</feature>
<keyword evidence="3" id="KW-0597">Phosphoprotein</keyword>
<dbReference type="Pfam" id="PF23459">
    <property type="entry name" value="S1_RRP5"/>
    <property type="match status" value="3"/>
</dbReference>
<evidence type="ECO:0000256" key="4">
    <source>
        <dbReference type="ARBA" id="ARBA00022737"/>
    </source>
</evidence>
<dbReference type="FunFam" id="2.40.50.140:FF:000103">
    <property type="entry name" value="protein RRP5 homolog"/>
    <property type="match status" value="2"/>
</dbReference>
<dbReference type="SUPFAM" id="SSF50249">
    <property type="entry name" value="Nucleic acid-binding proteins"/>
    <property type="match status" value="11"/>
</dbReference>
<feature type="domain" description="S1 motif" evidence="7">
    <location>
        <begin position="1383"/>
        <end position="1453"/>
    </location>
</feature>
<accession>A0AAW1QPB1</accession>
<feature type="compositionally biased region" description="Acidic residues" evidence="6">
    <location>
        <begin position="1481"/>
        <end position="1491"/>
    </location>
</feature>
<evidence type="ECO:0000313" key="8">
    <source>
        <dbReference type="EMBL" id="KAK9823323.1"/>
    </source>
</evidence>
<dbReference type="GO" id="GO:0006364">
    <property type="term" value="P:rRNA processing"/>
    <property type="evidence" value="ECO:0007669"/>
    <property type="project" value="UniProtKB-KW"/>
</dbReference>
<name>A0AAW1QPB1_9CHLO</name>
<feature type="domain" description="S1 motif" evidence="7">
    <location>
        <begin position="335"/>
        <end position="409"/>
    </location>
</feature>
<dbReference type="InterPro" id="IPR011990">
    <property type="entry name" value="TPR-like_helical_dom_sf"/>
</dbReference>
<dbReference type="PROSITE" id="PS50126">
    <property type="entry name" value="S1"/>
    <property type="match status" value="11"/>
</dbReference>
<feature type="domain" description="S1 motif" evidence="7">
    <location>
        <begin position="515"/>
        <end position="584"/>
    </location>
</feature>
<evidence type="ECO:0000256" key="3">
    <source>
        <dbReference type="ARBA" id="ARBA00022553"/>
    </source>
</evidence>
<dbReference type="InterPro" id="IPR057302">
    <property type="entry name" value="Rrp5_S1"/>
</dbReference>
<dbReference type="GO" id="GO:0003723">
    <property type="term" value="F:RNA binding"/>
    <property type="evidence" value="ECO:0007669"/>
    <property type="project" value="TreeGrafter"/>
</dbReference>
<reference evidence="8 9" key="1">
    <citation type="journal article" date="2024" name="Nat. Commun.">
        <title>Phylogenomics reveals the evolutionary origins of lichenization in chlorophyte algae.</title>
        <authorList>
            <person name="Puginier C."/>
            <person name="Libourel C."/>
            <person name="Otte J."/>
            <person name="Skaloud P."/>
            <person name="Haon M."/>
            <person name="Grisel S."/>
            <person name="Petersen M."/>
            <person name="Berrin J.G."/>
            <person name="Delaux P.M."/>
            <person name="Dal Grande F."/>
            <person name="Keller J."/>
        </authorList>
    </citation>
    <scope>NUCLEOTIDE SEQUENCE [LARGE SCALE GENOMIC DNA]</scope>
    <source>
        <strain evidence="8 9">SAG 2043</strain>
    </source>
</reference>
<dbReference type="FunFam" id="2.40.50.140:FF:000155">
    <property type="entry name" value="rRNA biogenesis protein RRP5"/>
    <property type="match status" value="1"/>
</dbReference>
<dbReference type="CDD" id="cd05703">
    <property type="entry name" value="S1_Rrp5_repeat_hs12_sc9"/>
    <property type="match status" value="1"/>
</dbReference>